<keyword evidence="2" id="KW-1185">Reference proteome</keyword>
<organism evidence="1 2">
    <name type="scientific">Bacteroides muris</name>
    <name type="common">ex Fokt et al. 2023</name>
    <dbReference type="NCBI Taxonomy" id="2937417"/>
    <lineage>
        <taxon>Bacteria</taxon>
        <taxon>Pseudomonadati</taxon>
        <taxon>Bacteroidota</taxon>
        <taxon>Bacteroidia</taxon>
        <taxon>Bacteroidales</taxon>
        <taxon>Bacteroidaceae</taxon>
        <taxon>Bacteroides</taxon>
    </lineage>
</organism>
<sequence length="77" mass="9184">MRHDEAIIFKQTYGTLTTQLRQMRDYMLLHGVTECEWRPCYVWGPVWDKLCEHMAFRLANPYFIKQLPGCKSDTKDA</sequence>
<proteinExistence type="predicted"/>
<evidence type="ECO:0000313" key="1">
    <source>
        <dbReference type="EMBL" id="MCR6506157.1"/>
    </source>
</evidence>
<dbReference type="RefSeq" id="WP_257932387.1">
    <property type="nucleotide sequence ID" value="NZ_JAMZED010000057.1"/>
</dbReference>
<reference evidence="1" key="2">
    <citation type="submission" date="2022-04" db="EMBL/GenBank/DDBJ databases">
        <authorList>
            <person name="Fokt H."/>
            <person name="Baines J."/>
        </authorList>
    </citation>
    <scope>NUCLEOTIDE SEQUENCE</scope>
    <source>
        <strain evidence="1">KH365_2</strain>
    </source>
</reference>
<reference evidence="1" key="1">
    <citation type="journal article" date="2022" name="Arch. Microbiol.">
        <title>Bacteroides muris sp. nov. isolated from the cecum of wild-derived house mice.</title>
        <authorList>
            <person name="Fokt H."/>
            <person name="Unni R."/>
            <person name="Repnik U."/>
            <person name="Schmitz R.A."/>
            <person name="Bramkamp M."/>
            <person name="Baines J.F."/>
            <person name="Unterweger D."/>
        </authorList>
    </citation>
    <scope>NUCLEOTIDE SEQUENCE</scope>
    <source>
        <strain evidence="1">KH365_2</strain>
    </source>
</reference>
<gene>
    <name evidence="1" type="ORF">M1B79_16190</name>
</gene>
<dbReference type="Proteomes" id="UP001143192">
    <property type="component" value="Unassembled WGS sequence"/>
</dbReference>
<accession>A0A9X2NVK6</accession>
<dbReference type="AlphaFoldDB" id="A0A9X2NVK6"/>
<dbReference type="EMBL" id="JAMZED010000057">
    <property type="protein sequence ID" value="MCR6506157.1"/>
    <property type="molecule type" value="Genomic_DNA"/>
</dbReference>
<evidence type="ECO:0000313" key="2">
    <source>
        <dbReference type="Proteomes" id="UP001143192"/>
    </source>
</evidence>
<protein>
    <submittedName>
        <fullName evidence="1">Uncharacterized protein</fullName>
    </submittedName>
</protein>
<name>A0A9X2NVK6_9BACE</name>
<comment type="caution">
    <text evidence="1">The sequence shown here is derived from an EMBL/GenBank/DDBJ whole genome shotgun (WGS) entry which is preliminary data.</text>
</comment>